<gene>
    <name evidence="2" type="ORF">Desgi_0712</name>
</gene>
<proteinExistence type="predicted"/>
<dbReference type="InterPro" id="IPR036866">
    <property type="entry name" value="RibonucZ/Hydroxyglut_hydro"/>
</dbReference>
<dbReference type="KEGG" id="dgi:Desgi_0712"/>
<evidence type="ECO:0000313" key="3">
    <source>
        <dbReference type="Proteomes" id="UP000013520"/>
    </source>
</evidence>
<accession>R4KF21</accession>
<dbReference type="Gene3D" id="3.60.15.10">
    <property type="entry name" value="Ribonuclease Z/Hydroxyacylglutathione hydrolase-like"/>
    <property type="match status" value="1"/>
</dbReference>
<reference evidence="2 3" key="1">
    <citation type="submission" date="2012-01" db="EMBL/GenBank/DDBJ databases">
        <title>Complete sequence of Desulfotomaculum gibsoniae DSM 7213.</title>
        <authorList>
            <consortium name="US DOE Joint Genome Institute"/>
            <person name="Lucas S."/>
            <person name="Han J."/>
            <person name="Lapidus A."/>
            <person name="Cheng J.-F."/>
            <person name="Goodwin L."/>
            <person name="Pitluck S."/>
            <person name="Peters L."/>
            <person name="Ovchinnikova G."/>
            <person name="Teshima H."/>
            <person name="Detter J.C."/>
            <person name="Han C."/>
            <person name="Tapia R."/>
            <person name="Land M."/>
            <person name="Hauser L."/>
            <person name="Kyrpides N."/>
            <person name="Ivanova N."/>
            <person name="Pagani I."/>
            <person name="Parshina S."/>
            <person name="Plugge C."/>
            <person name="Muyzer G."/>
            <person name="Kuever J."/>
            <person name="Ivanova A."/>
            <person name="Nazina T."/>
            <person name="Klenk H.-P."/>
            <person name="Brambilla E."/>
            <person name="Spring S."/>
            <person name="Stams A.F."/>
            <person name="Woyke T."/>
        </authorList>
    </citation>
    <scope>NUCLEOTIDE SEQUENCE [LARGE SCALE GENOMIC DNA]</scope>
    <source>
        <strain evidence="2 3">DSM 7213</strain>
    </source>
</reference>
<evidence type="ECO:0000259" key="1">
    <source>
        <dbReference type="Pfam" id="PF00753"/>
    </source>
</evidence>
<evidence type="ECO:0000313" key="2">
    <source>
        <dbReference type="EMBL" id="AGL00267.1"/>
    </source>
</evidence>
<dbReference type="eggNOG" id="COG1237">
    <property type="taxonomic scope" value="Bacteria"/>
</dbReference>
<feature type="domain" description="Metallo-beta-lactamase" evidence="1">
    <location>
        <begin position="25"/>
        <end position="94"/>
    </location>
</feature>
<dbReference type="InterPro" id="IPR001279">
    <property type="entry name" value="Metallo-B-lactamas"/>
</dbReference>
<dbReference type="GO" id="GO:0016787">
    <property type="term" value="F:hydrolase activity"/>
    <property type="evidence" value="ECO:0007669"/>
    <property type="project" value="UniProtKB-KW"/>
</dbReference>
<dbReference type="GO" id="GO:0016740">
    <property type="term" value="F:transferase activity"/>
    <property type="evidence" value="ECO:0007669"/>
    <property type="project" value="TreeGrafter"/>
</dbReference>
<dbReference type="AlphaFoldDB" id="R4KF21"/>
<dbReference type="Proteomes" id="UP000013520">
    <property type="component" value="Chromosome"/>
</dbReference>
<protein>
    <submittedName>
        <fullName evidence="2">Metal-dependent hydrolase, beta-lactamase superfamily II</fullName>
    </submittedName>
</protein>
<name>R4KF21_9FIRM</name>
<dbReference type="OrthoDB" id="9803916at2"/>
<keyword evidence="3" id="KW-1185">Reference proteome</keyword>
<dbReference type="STRING" id="767817.Desgi_0712"/>
<dbReference type="SUPFAM" id="SSF56281">
    <property type="entry name" value="Metallo-hydrolase/oxidoreductase"/>
    <property type="match status" value="1"/>
</dbReference>
<dbReference type="InterPro" id="IPR041712">
    <property type="entry name" value="DHPS-like_MBL-fold"/>
</dbReference>
<dbReference type="RefSeq" id="WP_006520915.1">
    <property type="nucleotide sequence ID" value="NC_021184.1"/>
</dbReference>
<dbReference type="EMBL" id="CP003273">
    <property type="protein sequence ID" value="AGL00267.1"/>
    <property type="molecule type" value="Genomic_DNA"/>
</dbReference>
<sequence length="282" mass="30505">MKVRLTTLCDNTTGGTGLIAEWGLSILAEYRGAKVLLDAGMGDAVVKNADLMGIDLGGVDKIVLSHGHLDHTGGLTPLLQRMGKKIPVYAHPDVWDQKYSSSRQPWGGDTSYHFIGIQQRPETLESLGADFKYDRAPVWLNDYMVTTGEVPMVAPFESIEDNLCVKTEKGYVTDPFLDDQALIIKSERGLVVVLGCAHRGAINTILHAKTITGVDRVHAVVGGTHLLRAGEERINQTAAALRELGVEKLGVSHCTGLPAAAMLAREFGSDFFFNCAGTIVEF</sequence>
<organism evidence="2 3">
    <name type="scientific">Desulfoscipio gibsoniae DSM 7213</name>
    <dbReference type="NCBI Taxonomy" id="767817"/>
    <lineage>
        <taxon>Bacteria</taxon>
        <taxon>Bacillati</taxon>
        <taxon>Bacillota</taxon>
        <taxon>Clostridia</taxon>
        <taxon>Eubacteriales</taxon>
        <taxon>Desulfallaceae</taxon>
        <taxon>Desulfoscipio</taxon>
    </lineage>
</organism>
<dbReference type="PANTHER" id="PTHR13754">
    <property type="entry name" value="METALLO-BETA-LACTAMASE SUPERFAMILY PROTEIN"/>
    <property type="match status" value="1"/>
</dbReference>
<dbReference type="HOGENOM" id="CLU_036012_0_0_9"/>
<dbReference type="InterPro" id="IPR052926">
    <property type="entry name" value="Metallo-beta-lactamase_dom"/>
</dbReference>
<dbReference type="CDD" id="cd07713">
    <property type="entry name" value="DHPS-like_MBL-fold"/>
    <property type="match status" value="1"/>
</dbReference>
<dbReference type="Pfam" id="PF00753">
    <property type="entry name" value="Lactamase_B"/>
    <property type="match status" value="1"/>
</dbReference>
<dbReference type="PANTHER" id="PTHR13754:SF13">
    <property type="entry name" value="METALLO-BETA-LACTAMASE SUPERFAMILY PROTEIN (AFU_ORTHOLOGUE AFUA_3G07630)"/>
    <property type="match status" value="1"/>
</dbReference>
<keyword evidence="2" id="KW-0378">Hydrolase</keyword>